<reference evidence="1 2" key="1">
    <citation type="submission" date="2017-12" db="EMBL/GenBank/DDBJ databases">
        <title>Comparative genomics of Botrytis spp.</title>
        <authorList>
            <person name="Valero-Jimenez C.A."/>
            <person name="Tapia P."/>
            <person name="Veloso J."/>
            <person name="Silva-Moreno E."/>
            <person name="Staats M."/>
            <person name="Valdes J.H."/>
            <person name="Van Kan J.A.L."/>
        </authorList>
    </citation>
    <scope>NUCLEOTIDE SEQUENCE [LARGE SCALE GENOMIC DNA]</scope>
    <source>
        <strain evidence="1 2">MUCL3349</strain>
    </source>
</reference>
<sequence>MVVALSTSTGYFGAGYDNVIKNRLEDFYWERLEYRKSPENDEKSSLPLCGPPHIPEYGKRLNLLDLLVTKRGYMASDSRDIIFALSGIAKRPEDVVNYLIETDNNYDVLSHAEQYINHACHIRSSVPSWVPSWVPDWTTRAKYKQKIVDWVEPLDKSGSAISNSAYLRDQGVLACVGDKIGTISLITDYPRDTRRRDEGRIGRILWKEWKDKKLPDSVLELFNRLHPLIYNRRYAESLEGICCLVLEGTQTGDIVFQFIGSPLPYILRPIESTNIKSGNGWRAWKILQHLSRWRNNSTGPRQELPTKYLDAKISIILEKKQLGYQTLEIRRYNFVGECFVDGLMSNEISQIHERQHSQKKTIFAMY</sequence>
<dbReference type="InterPro" id="IPR052895">
    <property type="entry name" value="HetReg/Transcr_Mod"/>
</dbReference>
<dbReference type="PANTHER" id="PTHR24148:SF64">
    <property type="entry name" value="HETEROKARYON INCOMPATIBILITY DOMAIN-CONTAINING PROTEIN"/>
    <property type="match status" value="1"/>
</dbReference>
<protein>
    <recommendedName>
        <fullName evidence="3">Heterokaryon incompatibility domain-containing protein</fullName>
    </recommendedName>
</protein>
<organism evidence="1 2">
    <name type="scientific">Botrytis porri</name>
    <dbReference type="NCBI Taxonomy" id="87229"/>
    <lineage>
        <taxon>Eukaryota</taxon>
        <taxon>Fungi</taxon>
        <taxon>Dikarya</taxon>
        <taxon>Ascomycota</taxon>
        <taxon>Pezizomycotina</taxon>
        <taxon>Leotiomycetes</taxon>
        <taxon>Helotiales</taxon>
        <taxon>Sclerotiniaceae</taxon>
        <taxon>Botrytis</taxon>
    </lineage>
</organism>
<keyword evidence="2" id="KW-1185">Reference proteome</keyword>
<gene>
    <name evidence="1" type="ORF">BPOR_0697g00010</name>
</gene>
<dbReference type="AlphaFoldDB" id="A0A4Z1KCL0"/>
<name>A0A4Z1KCL0_9HELO</name>
<accession>A0A4Z1KCL0</accession>
<comment type="caution">
    <text evidence="1">The sequence shown here is derived from an EMBL/GenBank/DDBJ whole genome shotgun (WGS) entry which is preliminary data.</text>
</comment>
<evidence type="ECO:0000313" key="1">
    <source>
        <dbReference type="EMBL" id="TGO83136.1"/>
    </source>
</evidence>
<dbReference type="PANTHER" id="PTHR24148">
    <property type="entry name" value="ANKYRIN REPEAT DOMAIN-CONTAINING PROTEIN 39 HOMOLOG-RELATED"/>
    <property type="match status" value="1"/>
</dbReference>
<evidence type="ECO:0008006" key="3">
    <source>
        <dbReference type="Google" id="ProtNLM"/>
    </source>
</evidence>
<dbReference type="Proteomes" id="UP000297280">
    <property type="component" value="Unassembled WGS sequence"/>
</dbReference>
<dbReference type="EMBL" id="PQXO01000696">
    <property type="protein sequence ID" value="TGO83136.1"/>
    <property type="molecule type" value="Genomic_DNA"/>
</dbReference>
<proteinExistence type="predicted"/>
<evidence type="ECO:0000313" key="2">
    <source>
        <dbReference type="Proteomes" id="UP000297280"/>
    </source>
</evidence>